<feature type="region of interest" description="Disordered" evidence="1">
    <location>
        <begin position="116"/>
        <end position="144"/>
    </location>
</feature>
<dbReference type="AlphaFoldDB" id="A0AAV0Y1J4"/>
<keyword evidence="3" id="KW-1185">Reference proteome</keyword>
<evidence type="ECO:0000313" key="2">
    <source>
        <dbReference type="EMBL" id="CAI6374725.1"/>
    </source>
</evidence>
<feature type="compositionally biased region" description="Basic and acidic residues" evidence="1">
    <location>
        <begin position="116"/>
        <end position="125"/>
    </location>
</feature>
<gene>
    <name evidence="2" type="ORF">MEUPH1_LOCUS28320</name>
</gene>
<sequence>MQNFRRDILKQWMSEAQKRTTGSIEKQKTESQEDIDCASNGDSDGDSDIGGSGCSGNGGGNDENQISELEDMGDGDDEQRTERGGGSPQSMSNGFPDDDERVFNNRVGDDYFCHLSSESHRRSYSPEEVDEPINSSDMGEDNDN</sequence>
<evidence type="ECO:0000313" key="3">
    <source>
        <dbReference type="Proteomes" id="UP001160148"/>
    </source>
</evidence>
<feature type="compositionally biased region" description="Acidic residues" evidence="1">
    <location>
        <begin position="68"/>
        <end position="77"/>
    </location>
</feature>
<organism evidence="2 3">
    <name type="scientific">Macrosiphum euphorbiae</name>
    <name type="common">potato aphid</name>
    <dbReference type="NCBI Taxonomy" id="13131"/>
    <lineage>
        <taxon>Eukaryota</taxon>
        <taxon>Metazoa</taxon>
        <taxon>Ecdysozoa</taxon>
        <taxon>Arthropoda</taxon>
        <taxon>Hexapoda</taxon>
        <taxon>Insecta</taxon>
        <taxon>Pterygota</taxon>
        <taxon>Neoptera</taxon>
        <taxon>Paraneoptera</taxon>
        <taxon>Hemiptera</taxon>
        <taxon>Sternorrhyncha</taxon>
        <taxon>Aphidomorpha</taxon>
        <taxon>Aphidoidea</taxon>
        <taxon>Aphididae</taxon>
        <taxon>Macrosiphini</taxon>
        <taxon>Macrosiphum</taxon>
    </lineage>
</organism>
<feature type="compositionally biased region" description="Gly residues" evidence="1">
    <location>
        <begin position="48"/>
        <end position="61"/>
    </location>
</feature>
<reference evidence="2 3" key="1">
    <citation type="submission" date="2023-01" db="EMBL/GenBank/DDBJ databases">
        <authorList>
            <person name="Whitehead M."/>
        </authorList>
    </citation>
    <scope>NUCLEOTIDE SEQUENCE [LARGE SCALE GENOMIC DNA]</scope>
</reference>
<comment type="caution">
    <text evidence="2">The sequence shown here is derived from an EMBL/GenBank/DDBJ whole genome shotgun (WGS) entry which is preliminary data.</text>
</comment>
<proteinExistence type="predicted"/>
<protein>
    <submittedName>
        <fullName evidence="2">Uncharacterized protein</fullName>
    </submittedName>
</protein>
<evidence type="ECO:0000256" key="1">
    <source>
        <dbReference type="SAM" id="MobiDB-lite"/>
    </source>
</evidence>
<dbReference type="EMBL" id="CARXXK010001250">
    <property type="protein sequence ID" value="CAI6374725.1"/>
    <property type="molecule type" value="Genomic_DNA"/>
</dbReference>
<feature type="region of interest" description="Disordered" evidence="1">
    <location>
        <begin position="1"/>
        <end position="104"/>
    </location>
</feature>
<accession>A0AAV0Y1J4</accession>
<dbReference type="Proteomes" id="UP001160148">
    <property type="component" value="Unassembled WGS sequence"/>
</dbReference>
<name>A0AAV0Y1J4_9HEMI</name>